<evidence type="ECO:0000313" key="4">
    <source>
        <dbReference type="EMBL" id="CAH0395491.1"/>
    </source>
</evidence>
<keyword evidence="1" id="KW-0472">Membrane</keyword>
<keyword evidence="2" id="KW-0576">Peroxisome</keyword>
<dbReference type="Pfam" id="PF05648">
    <property type="entry name" value="PEX11"/>
    <property type="match status" value="1"/>
</dbReference>
<dbReference type="KEGG" id="btab:109038186"/>
<evidence type="ECO:0000256" key="3">
    <source>
        <dbReference type="ARBA" id="ARBA00046271"/>
    </source>
</evidence>
<dbReference type="PANTHER" id="PTHR20990">
    <property type="entry name" value="PEROXISOMAL BIOGENESIS FACTOR 11"/>
    <property type="match status" value="1"/>
</dbReference>
<keyword evidence="5" id="KW-1185">Reference proteome</keyword>
<dbReference type="EMBL" id="OU963870">
    <property type="protein sequence ID" value="CAH0395491.1"/>
    <property type="molecule type" value="Genomic_DNA"/>
</dbReference>
<comment type="subcellular location">
    <subcellularLocation>
        <location evidence="3">Peroxisome membrane</location>
    </subcellularLocation>
</comment>
<evidence type="ECO:0000256" key="2">
    <source>
        <dbReference type="ARBA" id="ARBA00023140"/>
    </source>
</evidence>
<dbReference type="PANTHER" id="PTHR20990:SF1">
    <property type="entry name" value="PEROXISOMAL MEMBRANE PROTEIN 11C"/>
    <property type="match status" value="1"/>
</dbReference>
<proteinExistence type="predicted"/>
<gene>
    <name evidence="4" type="ORF">BEMITA_LOCUS13671</name>
</gene>
<evidence type="ECO:0000256" key="1">
    <source>
        <dbReference type="ARBA" id="ARBA00023136"/>
    </source>
</evidence>
<evidence type="ECO:0008006" key="6">
    <source>
        <dbReference type="Google" id="ProtNLM"/>
    </source>
</evidence>
<dbReference type="InterPro" id="IPR008733">
    <property type="entry name" value="PEX11"/>
</dbReference>
<accession>A0A9P0ALP0</accession>
<reference evidence="4" key="1">
    <citation type="submission" date="2021-12" db="EMBL/GenBank/DDBJ databases">
        <authorList>
            <person name="King R."/>
        </authorList>
    </citation>
    <scope>NUCLEOTIDE SEQUENCE</scope>
</reference>
<evidence type="ECO:0000313" key="5">
    <source>
        <dbReference type="Proteomes" id="UP001152759"/>
    </source>
</evidence>
<sequence length="232" mass="26825">MDQTVEYLDTYHGRYQVIRFCEHLARFLSGCCAKQISGKLLTFSDQLGSCRVVLRLFDDLSMLRYNLLYGFGKEDIPDIKIRILTVFSNICDQLYYPLEHLAWAEDIGLLTPRKNINYWTASSILWALSSYFSMSRSLSQAKSLHAQKSTFKLYGSEITRKSPRYKEYVKLSNLQFLAIISALQNLADLIRAIHYFPNGFLWAGRLKEWQIGAFGVVSCLLSFYEHHASMVK</sequence>
<dbReference type="Proteomes" id="UP001152759">
    <property type="component" value="Chromosome 9"/>
</dbReference>
<dbReference type="InterPro" id="IPR026510">
    <property type="entry name" value="PEX11C_met"/>
</dbReference>
<name>A0A9P0ALP0_BEMTA</name>
<dbReference type="GO" id="GO:0016559">
    <property type="term" value="P:peroxisome fission"/>
    <property type="evidence" value="ECO:0007669"/>
    <property type="project" value="InterPro"/>
</dbReference>
<organism evidence="4 5">
    <name type="scientific">Bemisia tabaci</name>
    <name type="common">Sweetpotato whitefly</name>
    <name type="synonym">Aleurodes tabaci</name>
    <dbReference type="NCBI Taxonomy" id="7038"/>
    <lineage>
        <taxon>Eukaryota</taxon>
        <taxon>Metazoa</taxon>
        <taxon>Ecdysozoa</taxon>
        <taxon>Arthropoda</taxon>
        <taxon>Hexapoda</taxon>
        <taxon>Insecta</taxon>
        <taxon>Pterygota</taxon>
        <taxon>Neoptera</taxon>
        <taxon>Paraneoptera</taxon>
        <taxon>Hemiptera</taxon>
        <taxon>Sternorrhyncha</taxon>
        <taxon>Aleyrodoidea</taxon>
        <taxon>Aleyrodidae</taxon>
        <taxon>Aleyrodinae</taxon>
        <taxon>Bemisia</taxon>
    </lineage>
</organism>
<protein>
    <recommendedName>
        <fullName evidence="6">Peroxisomal membrane protein 11C</fullName>
    </recommendedName>
</protein>
<dbReference type="AlphaFoldDB" id="A0A9P0ALP0"/>
<dbReference type="GO" id="GO:0005778">
    <property type="term" value="C:peroxisomal membrane"/>
    <property type="evidence" value="ECO:0007669"/>
    <property type="project" value="UniProtKB-SubCell"/>
</dbReference>